<sequence length="398" mass="43836">MHWTNSLQAVTGTPTKVYTCKCNLSTHHTDKVFPIQFPHMMVIHLPALPPGVRVVKIKKRQAPPQFGGNGASGLGGKGAGKLNCNMGFSTNIASMSGGDAGGSGGMPGIMSNMPVWKLQQIAMLGQSVAQEFPEVQAKMQKLSMGEELNDAAQGMLANFQGKQLEKIDSSSDFTLNLEILPPDEFRTYRSRGASSYRCRLCLAQKDGKALLAPLCTLALILFHSKSVIWHEVVEHPQLFSVVYILRMIAPKHVLRSMLAEPLQHSLLQIRVRRTLQIIGLYIVAFLLHYIHNFFSHFENREKCRLRNAMPPPETRSGADGRLETGQGQTNKLGTGSGQLVGSERVGDDELASIREGYHQEKIYLRICKRQPCYSDLVAIAATSGDVTSSFRGEDTTDE</sequence>
<evidence type="ECO:0000313" key="3">
    <source>
        <dbReference type="EMBL" id="CAD7459796.1"/>
    </source>
</evidence>
<reference evidence="3" key="1">
    <citation type="submission" date="2020-11" db="EMBL/GenBank/DDBJ databases">
        <authorList>
            <person name="Tran Van P."/>
        </authorList>
    </citation>
    <scope>NUCLEOTIDE SEQUENCE</scope>
</reference>
<keyword evidence="2" id="KW-0472">Membrane</keyword>
<evidence type="ECO:0000256" key="2">
    <source>
        <dbReference type="SAM" id="Phobius"/>
    </source>
</evidence>
<feature type="compositionally biased region" description="Polar residues" evidence="1">
    <location>
        <begin position="325"/>
        <end position="339"/>
    </location>
</feature>
<protein>
    <submittedName>
        <fullName evidence="3">Uncharacterized protein</fullName>
    </submittedName>
</protein>
<feature type="transmembrane region" description="Helical" evidence="2">
    <location>
        <begin position="275"/>
        <end position="294"/>
    </location>
</feature>
<dbReference type="AlphaFoldDB" id="A0A7R9IKD3"/>
<accession>A0A7R9IKD3</accession>
<proteinExistence type="predicted"/>
<feature type="region of interest" description="Disordered" evidence="1">
    <location>
        <begin position="307"/>
        <end position="342"/>
    </location>
</feature>
<name>A0A7R9IKD3_9NEOP</name>
<dbReference type="EMBL" id="OE003145">
    <property type="protein sequence ID" value="CAD7459796.1"/>
    <property type="molecule type" value="Genomic_DNA"/>
</dbReference>
<gene>
    <name evidence="3" type="ORF">TTEB3V08_LOCUS7743</name>
</gene>
<organism evidence="3">
    <name type="scientific">Timema tahoe</name>
    <dbReference type="NCBI Taxonomy" id="61484"/>
    <lineage>
        <taxon>Eukaryota</taxon>
        <taxon>Metazoa</taxon>
        <taxon>Ecdysozoa</taxon>
        <taxon>Arthropoda</taxon>
        <taxon>Hexapoda</taxon>
        <taxon>Insecta</taxon>
        <taxon>Pterygota</taxon>
        <taxon>Neoptera</taxon>
        <taxon>Polyneoptera</taxon>
        <taxon>Phasmatodea</taxon>
        <taxon>Timematodea</taxon>
        <taxon>Timematoidea</taxon>
        <taxon>Timematidae</taxon>
        <taxon>Timema</taxon>
    </lineage>
</organism>
<keyword evidence="2" id="KW-1133">Transmembrane helix</keyword>
<evidence type="ECO:0000256" key="1">
    <source>
        <dbReference type="SAM" id="MobiDB-lite"/>
    </source>
</evidence>
<keyword evidence="2" id="KW-0812">Transmembrane</keyword>